<protein>
    <submittedName>
        <fullName evidence="2">Uncharacterized protein</fullName>
    </submittedName>
</protein>
<evidence type="ECO:0000256" key="1">
    <source>
        <dbReference type="SAM" id="SignalP"/>
    </source>
</evidence>
<gene>
    <name evidence="2" type="ORF">SAMN06269173_106339</name>
</gene>
<reference evidence="3" key="1">
    <citation type="submission" date="2017-06" db="EMBL/GenBank/DDBJ databases">
        <authorList>
            <person name="Varghese N."/>
            <person name="Submissions S."/>
        </authorList>
    </citation>
    <scope>NUCLEOTIDE SEQUENCE [LARGE SCALE GENOMIC DNA]</scope>
    <source>
        <strain evidence="3">DSM 28041</strain>
    </source>
</reference>
<evidence type="ECO:0000313" key="2">
    <source>
        <dbReference type="EMBL" id="SNR78219.1"/>
    </source>
</evidence>
<dbReference type="RefSeq" id="WP_143437161.1">
    <property type="nucleotide sequence ID" value="NZ_FZNS01000006.1"/>
</dbReference>
<proteinExistence type="predicted"/>
<dbReference type="Proteomes" id="UP000198310">
    <property type="component" value="Unassembled WGS sequence"/>
</dbReference>
<organism evidence="2 3">
    <name type="scientific">Hymenobacter mucosus</name>
    <dbReference type="NCBI Taxonomy" id="1411120"/>
    <lineage>
        <taxon>Bacteria</taxon>
        <taxon>Pseudomonadati</taxon>
        <taxon>Bacteroidota</taxon>
        <taxon>Cytophagia</taxon>
        <taxon>Cytophagales</taxon>
        <taxon>Hymenobacteraceae</taxon>
        <taxon>Hymenobacter</taxon>
    </lineage>
</organism>
<dbReference type="EMBL" id="FZNS01000006">
    <property type="protein sequence ID" value="SNR78219.1"/>
    <property type="molecule type" value="Genomic_DNA"/>
</dbReference>
<feature type="signal peptide" evidence="1">
    <location>
        <begin position="1"/>
        <end position="20"/>
    </location>
</feature>
<dbReference type="AlphaFoldDB" id="A0A238Z5E6"/>
<feature type="chain" id="PRO_5012489436" evidence="1">
    <location>
        <begin position="21"/>
        <end position="134"/>
    </location>
</feature>
<keyword evidence="3" id="KW-1185">Reference proteome</keyword>
<sequence>MKFSYCLLLAGLMLSGSSQALPRHHNRQLIGADHELPEPVGYSALLNAQTHCLTGYLTKALHLTHWQRAAVRRIAHEQMQQLLLQNTSDLTVLPLDDIMLQVLNPEQYSLFQRLPSYAWVVRPASTFENQVAKH</sequence>
<accession>A0A238Z5E6</accession>
<evidence type="ECO:0000313" key="3">
    <source>
        <dbReference type="Proteomes" id="UP000198310"/>
    </source>
</evidence>
<name>A0A238Z5E6_9BACT</name>
<keyword evidence="1" id="KW-0732">Signal</keyword>